<keyword evidence="1" id="KW-0812">Transmembrane</keyword>
<feature type="transmembrane region" description="Helical" evidence="1">
    <location>
        <begin position="45"/>
        <end position="72"/>
    </location>
</feature>
<gene>
    <name evidence="2" type="ORF">CKO28_18475</name>
</gene>
<dbReference type="Proteomes" id="UP001296873">
    <property type="component" value="Unassembled WGS sequence"/>
</dbReference>
<accession>A0ABS1DKJ6</accession>
<keyword evidence="1" id="KW-1133">Transmembrane helix</keyword>
<keyword evidence="3" id="KW-1185">Reference proteome</keyword>
<evidence type="ECO:0000256" key="1">
    <source>
        <dbReference type="SAM" id="Phobius"/>
    </source>
</evidence>
<dbReference type="EMBL" id="NRRL01000071">
    <property type="protein sequence ID" value="MBK1670023.1"/>
    <property type="molecule type" value="Genomic_DNA"/>
</dbReference>
<proteinExistence type="predicted"/>
<protein>
    <submittedName>
        <fullName evidence="2">Uncharacterized protein</fullName>
    </submittedName>
</protein>
<organism evidence="2 3">
    <name type="scientific">Rhodovibrio sodomensis</name>
    <dbReference type="NCBI Taxonomy" id="1088"/>
    <lineage>
        <taxon>Bacteria</taxon>
        <taxon>Pseudomonadati</taxon>
        <taxon>Pseudomonadota</taxon>
        <taxon>Alphaproteobacteria</taxon>
        <taxon>Rhodospirillales</taxon>
        <taxon>Rhodovibrionaceae</taxon>
        <taxon>Rhodovibrio</taxon>
    </lineage>
</organism>
<comment type="caution">
    <text evidence="2">The sequence shown here is derived from an EMBL/GenBank/DDBJ whole genome shotgun (WGS) entry which is preliminary data.</text>
</comment>
<sequence>MGKASAVAAVSGITGLISIFGTASTGTAIAGLSGAAATTAQLYWVGSLFTLGVAGGGAILGGAGLGVGFVAMRGVRRSVFGRQRPVEELQDHERVMLESCTPVIKALQEQASTGEKPSRDEMRVVAEQVLIPLVHHIDLHWDNHSLAEEGISGAAPFVSTLAPLNRRKLRKATDEISRIAVGAMR</sequence>
<evidence type="ECO:0000313" key="2">
    <source>
        <dbReference type="EMBL" id="MBK1670023.1"/>
    </source>
</evidence>
<name>A0ABS1DKJ6_9PROT</name>
<evidence type="ECO:0000313" key="3">
    <source>
        <dbReference type="Proteomes" id="UP001296873"/>
    </source>
</evidence>
<keyword evidence="1" id="KW-0472">Membrane</keyword>
<reference evidence="2 3" key="1">
    <citation type="journal article" date="2020" name="Microorganisms">
        <title>Osmotic Adaptation and Compatible Solute Biosynthesis of Phototrophic Bacteria as Revealed from Genome Analyses.</title>
        <authorList>
            <person name="Imhoff J.F."/>
            <person name="Rahn T."/>
            <person name="Kunzel S."/>
            <person name="Keller A."/>
            <person name="Neulinger S.C."/>
        </authorList>
    </citation>
    <scope>NUCLEOTIDE SEQUENCE [LARGE SCALE GENOMIC DNA]</scope>
    <source>
        <strain evidence="2 3">DSM 9895</strain>
    </source>
</reference>